<name>A0ABT6ZG33_9MICO</name>
<keyword evidence="3" id="KW-1185">Reference proteome</keyword>
<evidence type="ECO:0000313" key="3">
    <source>
        <dbReference type="Proteomes" id="UP001321481"/>
    </source>
</evidence>
<accession>A0ABT6ZG33</accession>
<dbReference type="EMBL" id="JASJND010000007">
    <property type="protein sequence ID" value="MDJ1115098.1"/>
    <property type="molecule type" value="Genomic_DNA"/>
</dbReference>
<feature type="compositionally biased region" description="Basic and acidic residues" evidence="1">
    <location>
        <begin position="11"/>
        <end position="23"/>
    </location>
</feature>
<gene>
    <name evidence="2" type="ORF">QNI14_11620</name>
</gene>
<sequence length="458" mass="51223">MSGYPPKQRVRRPDARWSDKAPEELETGLPEQCVPGYRECMISRYHLKCPGCEEVFVARLGVEPTIGTRFYLPCPHCRLPIGGSMSGTELENHRINLECEVVNGAEPDLPGARVVTINPFVPSLYEADSFAPSGAFPTLTLARILGDHVFTEFETERHQALDAGRLLWPRVRMLFQYYLQGNTQMFTRIAKEQFGLDWEPSKAHQRTSVAYQAMGTVTTMIAGTTGNRSATVIDRFARKHTAAMNRHEEHLVAFRARGKESAALERDLFTELNRFVERHESWEMGLLVRFVGPAEQAEFENLVLYRDEFSTVRDLYQQGFELASKCIWPLVAAQNTVKRGTPDDFGSDHPQSVPANKQARSLAQFDRLANAHKIAYAAQVPGWESLGELLNNKRRNAIGHATAHHDLQTGRIVSDTDPSGMSYLDFLGQTLGVFDALSTLAQVLRACRVAASPDFGVA</sequence>
<protein>
    <recommendedName>
        <fullName evidence="4">RiboL-PSP-HEPN domain-containing protein</fullName>
    </recommendedName>
</protein>
<comment type="caution">
    <text evidence="2">The sequence shown here is derived from an EMBL/GenBank/DDBJ whole genome shotgun (WGS) entry which is preliminary data.</text>
</comment>
<reference evidence="2 3" key="1">
    <citation type="submission" date="2023-05" db="EMBL/GenBank/DDBJ databases">
        <title>Microbacterium dauci sp.nov., Isolated from Carrot Rhizosphere Soil.</title>
        <authorList>
            <person name="Xiao Z."/>
            <person name="Zheng J."/>
        </authorList>
    </citation>
    <scope>NUCLEOTIDE SEQUENCE [LARGE SCALE GENOMIC DNA]</scope>
    <source>
        <strain evidence="2 3">LX3-4</strain>
    </source>
</reference>
<evidence type="ECO:0000313" key="2">
    <source>
        <dbReference type="EMBL" id="MDJ1115098.1"/>
    </source>
</evidence>
<dbReference type="RefSeq" id="WP_283716787.1">
    <property type="nucleotide sequence ID" value="NZ_JASJND010000007.1"/>
</dbReference>
<feature type="region of interest" description="Disordered" evidence="1">
    <location>
        <begin position="1"/>
        <end position="23"/>
    </location>
</feature>
<proteinExistence type="predicted"/>
<evidence type="ECO:0000256" key="1">
    <source>
        <dbReference type="SAM" id="MobiDB-lite"/>
    </source>
</evidence>
<dbReference type="Proteomes" id="UP001321481">
    <property type="component" value="Unassembled WGS sequence"/>
</dbReference>
<organism evidence="2 3">
    <name type="scientific">Microbacterium dauci</name>
    <dbReference type="NCBI Taxonomy" id="3048008"/>
    <lineage>
        <taxon>Bacteria</taxon>
        <taxon>Bacillati</taxon>
        <taxon>Actinomycetota</taxon>
        <taxon>Actinomycetes</taxon>
        <taxon>Micrococcales</taxon>
        <taxon>Microbacteriaceae</taxon>
        <taxon>Microbacterium</taxon>
    </lineage>
</organism>
<evidence type="ECO:0008006" key="4">
    <source>
        <dbReference type="Google" id="ProtNLM"/>
    </source>
</evidence>